<accession>A0A916WFR9</accession>
<dbReference type="GO" id="GO:0004765">
    <property type="term" value="F:shikimate kinase activity"/>
    <property type="evidence" value="ECO:0007669"/>
    <property type="project" value="UniProtKB-UniRule"/>
</dbReference>
<dbReference type="Proteomes" id="UP000606922">
    <property type="component" value="Unassembled WGS sequence"/>
</dbReference>
<evidence type="ECO:0000256" key="8">
    <source>
        <dbReference type="ARBA" id="ARBA00022840"/>
    </source>
</evidence>
<reference evidence="12" key="2">
    <citation type="submission" date="2020-09" db="EMBL/GenBank/DDBJ databases">
        <authorList>
            <person name="Sun Q."/>
            <person name="Zhou Y."/>
        </authorList>
    </citation>
    <scope>NUCLEOTIDE SEQUENCE</scope>
    <source>
        <strain evidence="12">CGMCC 1.12813</strain>
    </source>
</reference>
<feature type="binding site" evidence="11">
    <location>
        <position position="87"/>
    </location>
    <ligand>
        <name>substrate</name>
    </ligand>
</feature>
<name>A0A916WFR9_9MICO</name>
<dbReference type="PANTHER" id="PTHR21087">
    <property type="entry name" value="SHIKIMATE KINASE"/>
    <property type="match status" value="1"/>
</dbReference>
<evidence type="ECO:0000256" key="11">
    <source>
        <dbReference type="HAMAP-Rule" id="MF_00109"/>
    </source>
</evidence>
<comment type="caution">
    <text evidence="12">The sequence shown here is derived from an EMBL/GenBank/DDBJ whole genome shotgun (WGS) entry which is preliminary data.</text>
</comment>
<dbReference type="CDD" id="cd00464">
    <property type="entry name" value="SK"/>
    <property type="match status" value="1"/>
</dbReference>
<feature type="binding site" evidence="11">
    <location>
        <position position="43"/>
    </location>
    <ligand>
        <name>substrate</name>
    </ligand>
</feature>
<evidence type="ECO:0000256" key="3">
    <source>
        <dbReference type="ARBA" id="ARBA00012154"/>
    </source>
</evidence>
<dbReference type="InterPro" id="IPR031322">
    <property type="entry name" value="Shikimate/glucono_kinase"/>
</dbReference>
<dbReference type="PANTHER" id="PTHR21087:SF16">
    <property type="entry name" value="SHIKIMATE KINASE 1, CHLOROPLASTIC"/>
    <property type="match status" value="1"/>
</dbReference>
<keyword evidence="11" id="KW-0963">Cytoplasm</keyword>
<dbReference type="InterPro" id="IPR000623">
    <property type="entry name" value="Shikimate_kinase/TSH1"/>
</dbReference>
<dbReference type="GO" id="GO:0008652">
    <property type="term" value="P:amino acid biosynthetic process"/>
    <property type="evidence" value="ECO:0007669"/>
    <property type="project" value="UniProtKB-KW"/>
</dbReference>
<gene>
    <name evidence="11 12" type="primary">aroK</name>
    <name evidence="12" type="ORF">GCM10010979_08750</name>
</gene>
<evidence type="ECO:0000313" key="13">
    <source>
        <dbReference type="Proteomes" id="UP000606922"/>
    </source>
</evidence>
<comment type="subunit">
    <text evidence="11">Monomer.</text>
</comment>
<keyword evidence="5 11" id="KW-0808">Transferase</keyword>
<dbReference type="GO" id="GO:0009073">
    <property type="term" value="P:aromatic amino acid family biosynthetic process"/>
    <property type="evidence" value="ECO:0007669"/>
    <property type="project" value="UniProtKB-KW"/>
</dbReference>
<dbReference type="Gene3D" id="3.40.50.300">
    <property type="entry name" value="P-loop containing nucleotide triphosphate hydrolases"/>
    <property type="match status" value="1"/>
</dbReference>
<dbReference type="GO" id="GO:0000287">
    <property type="term" value="F:magnesium ion binding"/>
    <property type="evidence" value="ECO:0007669"/>
    <property type="project" value="UniProtKB-UniRule"/>
</dbReference>
<dbReference type="SUPFAM" id="SSF52540">
    <property type="entry name" value="P-loop containing nucleoside triphosphate hydrolases"/>
    <property type="match status" value="1"/>
</dbReference>
<evidence type="ECO:0000256" key="6">
    <source>
        <dbReference type="ARBA" id="ARBA00022741"/>
    </source>
</evidence>
<evidence type="ECO:0000256" key="5">
    <source>
        <dbReference type="ARBA" id="ARBA00022679"/>
    </source>
</evidence>
<dbReference type="EC" id="2.7.1.71" evidence="3 11"/>
<keyword evidence="11" id="KW-0460">Magnesium</keyword>
<feature type="binding site" evidence="11">
    <location>
        <position position="66"/>
    </location>
    <ligand>
        <name>substrate</name>
    </ligand>
</feature>
<comment type="catalytic activity">
    <reaction evidence="10 11">
        <text>shikimate + ATP = 3-phosphoshikimate + ADP + H(+)</text>
        <dbReference type="Rhea" id="RHEA:13121"/>
        <dbReference type="ChEBI" id="CHEBI:15378"/>
        <dbReference type="ChEBI" id="CHEBI:30616"/>
        <dbReference type="ChEBI" id="CHEBI:36208"/>
        <dbReference type="ChEBI" id="CHEBI:145989"/>
        <dbReference type="ChEBI" id="CHEBI:456216"/>
        <dbReference type="EC" id="2.7.1.71"/>
    </reaction>
</comment>
<evidence type="ECO:0000256" key="2">
    <source>
        <dbReference type="ARBA" id="ARBA00006997"/>
    </source>
</evidence>
<comment type="caution">
    <text evidence="11">Lacks conserved residue(s) required for the propagation of feature annotation.</text>
</comment>
<evidence type="ECO:0000256" key="9">
    <source>
        <dbReference type="ARBA" id="ARBA00023141"/>
    </source>
</evidence>
<comment type="pathway">
    <text evidence="1 11">Metabolic intermediate biosynthesis; chorismate biosynthesis; chorismate from D-erythrose 4-phosphate and phosphoenolpyruvate: step 5/7.</text>
</comment>
<evidence type="ECO:0000256" key="4">
    <source>
        <dbReference type="ARBA" id="ARBA00022605"/>
    </source>
</evidence>
<organism evidence="12 13">
    <name type="scientific">Conyzicola nivalis</name>
    <dbReference type="NCBI Taxonomy" id="1477021"/>
    <lineage>
        <taxon>Bacteria</taxon>
        <taxon>Bacillati</taxon>
        <taxon>Actinomycetota</taxon>
        <taxon>Actinomycetes</taxon>
        <taxon>Micrococcales</taxon>
        <taxon>Microbacteriaceae</taxon>
        <taxon>Conyzicola</taxon>
    </lineage>
</organism>
<feature type="binding site" evidence="11">
    <location>
        <position position="123"/>
    </location>
    <ligand>
        <name>ATP</name>
        <dbReference type="ChEBI" id="CHEBI:30616"/>
    </ligand>
</feature>
<keyword evidence="4 11" id="KW-0028">Amino-acid biosynthesis</keyword>
<keyword evidence="9 11" id="KW-0057">Aromatic amino acid biosynthesis</keyword>
<evidence type="ECO:0000313" key="12">
    <source>
        <dbReference type="EMBL" id="GGA96545.1"/>
    </source>
</evidence>
<keyword evidence="6 11" id="KW-0547">Nucleotide-binding</keyword>
<dbReference type="GO" id="GO:0005829">
    <property type="term" value="C:cytosol"/>
    <property type="evidence" value="ECO:0007669"/>
    <property type="project" value="TreeGrafter"/>
</dbReference>
<evidence type="ECO:0000256" key="10">
    <source>
        <dbReference type="ARBA" id="ARBA00048567"/>
    </source>
</evidence>
<dbReference type="RefSeq" id="WP_188509462.1">
    <property type="nucleotide sequence ID" value="NZ_BMGB01000001.1"/>
</dbReference>
<comment type="cofactor">
    <cofactor evidence="11">
        <name>Mg(2+)</name>
        <dbReference type="ChEBI" id="CHEBI:18420"/>
    </cofactor>
    <text evidence="11">Binds 1 Mg(2+) ion per subunit.</text>
</comment>
<dbReference type="Pfam" id="PF01202">
    <property type="entry name" value="SKI"/>
    <property type="match status" value="1"/>
</dbReference>
<dbReference type="GO" id="GO:0009423">
    <property type="term" value="P:chorismate biosynthetic process"/>
    <property type="evidence" value="ECO:0007669"/>
    <property type="project" value="UniProtKB-UniRule"/>
</dbReference>
<dbReference type="InterPro" id="IPR027417">
    <property type="entry name" value="P-loop_NTPase"/>
</dbReference>
<comment type="subcellular location">
    <subcellularLocation>
        <location evidence="11">Cytoplasm</location>
    </subcellularLocation>
</comment>
<comment type="similarity">
    <text evidence="2 11">Belongs to the shikimate kinase family.</text>
</comment>
<dbReference type="AlphaFoldDB" id="A0A916WFR9"/>
<evidence type="ECO:0000256" key="7">
    <source>
        <dbReference type="ARBA" id="ARBA00022777"/>
    </source>
</evidence>
<reference evidence="12" key="1">
    <citation type="journal article" date="2014" name="Int. J. Syst. Evol. Microbiol.">
        <title>Complete genome sequence of Corynebacterium casei LMG S-19264T (=DSM 44701T), isolated from a smear-ripened cheese.</title>
        <authorList>
            <consortium name="US DOE Joint Genome Institute (JGI-PGF)"/>
            <person name="Walter F."/>
            <person name="Albersmeier A."/>
            <person name="Kalinowski J."/>
            <person name="Ruckert C."/>
        </authorList>
    </citation>
    <scope>NUCLEOTIDE SEQUENCE</scope>
    <source>
        <strain evidence="12">CGMCC 1.12813</strain>
    </source>
</reference>
<keyword evidence="7 11" id="KW-0418">Kinase</keyword>
<dbReference type="EMBL" id="BMGB01000001">
    <property type="protein sequence ID" value="GGA96545.1"/>
    <property type="molecule type" value="Genomic_DNA"/>
</dbReference>
<proteinExistence type="inferred from homology"/>
<feature type="binding site" evidence="11">
    <location>
        <begin position="21"/>
        <end position="26"/>
    </location>
    <ligand>
        <name>ATP</name>
        <dbReference type="ChEBI" id="CHEBI:30616"/>
    </ligand>
</feature>
<protein>
    <recommendedName>
        <fullName evidence="3 11">Shikimate kinase</fullName>
        <shortName evidence="11">SK</shortName>
        <ecNumber evidence="3 11">2.7.1.71</ecNumber>
    </recommendedName>
</protein>
<feature type="binding site" evidence="11">
    <location>
        <position position="139"/>
    </location>
    <ligand>
        <name>substrate</name>
    </ligand>
</feature>
<feature type="binding site" evidence="11">
    <location>
        <position position="25"/>
    </location>
    <ligand>
        <name>Mg(2+)</name>
        <dbReference type="ChEBI" id="CHEBI:18420"/>
    </ligand>
</feature>
<dbReference type="PROSITE" id="PS01128">
    <property type="entry name" value="SHIKIMATE_KINASE"/>
    <property type="match status" value="1"/>
</dbReference>
<dbReference type="GO" id="GO:0005524">
    <property type="term" value="F:ATP binding"/>
    <property type="evidence" value="ECO:0007669"/>
    <property type="project" value="UniProtKB-UniRule"/>
</dbReference>
<sequence>MNEPDPAASARPVLVLIGAPGAGKSRLGKRVAKLLDVPFVDTDKRIVAEHGSIADLFAEHGEPHFRAIEREHVAAALREGAVVALGGGAVLDENTQRDLADHRVVQLTVTAEAVAKRITGGKRPLVDGVEAWSALVDTRRPIYDRLAQRTFDTSSLPIDHIAADIVGWIQETSE</sequence>
<dbReference type="PRINTS" id="PR01100">
    <property type="entry name" value="SHIKIMTKNASE"/>
</dbReference>
<dbReference type="InterPro" id="IPR023000">
    <property type="entry name" value="Shikimate_kinase_CS"/>
</dbReference>
<dbReference type="HAMAP" id="MF_00109">
    <property type="entry name" value="Shikimate_kinase"/>
    <property type="match status" value="1"/>
</dbReference>
<comment type="function">
    <text evidence="11">Catalyzes the specific phosphorylation of the 3-hydroxyl group of shikimic acid using ATP as a cosubstrate.</text>
</comment>
<keyword evidence="13" id="KW-1185">Reference proteome</keyword>
<keyword evidence="8 11" id="KW-0067">ATP-binding</keyword>
<evidence type="ECO:0000256" key="1">
    <source>
        <dbReference type="ARBA" id="ARBA00004842"/>
    </source>
</evidence>
<keyword evidence="11" id="KW-0479">Metal-binding</keyword>